<dbReference type="GO" id="GO:0005375">
    <property type="term" value="F:copper ion transmembrane transporter activity"/>
    <property type="evidence" value="ECO:0007669"/>
    <property type="project" value="UniProtKB-UniRule"/>
</dbReference>
<evidence type="ECO:0000256" key="5">
    <source>
        <dbReference type="ARBA" id="ARBA00023136"/>
    </source>
</evidence>
<gene>
    <name evidence="7" type="ORF">AABB24_033844</name>
</gene>
<keyword evidence="3 6" id="KW-0187">Copper transport</keyword>
<comment type="subcellular location">
    <subcellularLocation>
        <location evidence="6">Membrane</location>
        <topology evidence="6">Multi-pass membrane protein</topology>
    </subcellularLocation>
</comment>
<keyword evidence="6" id="KW-0186">Copper</keyword>
<dbReference type="InterPro" id="IPR007274">
    <property type="entry name" value="Cop_transporter"/>
</dbReference>
<keyword evidence="5 6" id="KW-0472">Membrane</keyword>
<dbReference type="EMBL" id="JBJKTR010000020">
    <property type="protein sequence ID" value="KAL3329691.1"/>
    <property type="molecule type" value="Genomic_DNA"/>
</dbReference>
<feature type="transmembrane region" description="Helical" evidence="6">
    <location>
        <begin position="84"/>
        <end position="105"/>
    </location>
</feature>
<keyword evidence="6" id="KW-0813">Transport</keyword>
<accession>A0ABD2RFM7</accession>
<keyword evidence="8" id="KW-1185">Reference proteome</keyword>
<evidence type="ECO:0000256" key="2">
    <source>
        <dbReference type="ARBA" id="ARBA00022692"/>
    </source>
</evidence>
<evidence type="ECO:0000313" key="8">
    <source>
        <dbReference type="Proteomes" id="UP001627284"/>
    </source>
</evidence>
<feature type="transmembrane region" description="Helical" evidence="6">
    <location>
        <begin position="144"/>
        <end position="163"/>
    </location>
</feature>
<feature type="non-terminal residue" evidence="7">
    <location>
        <position position="1"/>
    </location>
</feature>
<evidence type="ECO:0000256" key="3">
    <source>
        <dbReference type="ARBA" id="ARBA00022796"/>
    </source>
</evidence>
<protein>
    <recommendedName>
        <fullName evidence="6">Copper transport protein</fullName>
    </recommendedName>
</protein>
<dbReference type="AlphaFoldDB" id="A0ABD2RFM7"/>
<dbReference type="Pfam" id="PF04145">
    <property type="entry name" value="Ctr"/>
    <property type="match status" value="2"/>
</dbReference>
<evidence type="ECO:0000256" key="1">
    <source>
        <dbReference type="ARBA" id="ARBA00006921"/>
    </source>
</evidence>
<proteinExistence type="inferred from homology"/>
<dbReference type="GO" id="GO:0016020">
    <property type="term" value="C:membrane"/>
    <property type="evidence" value="ECO:0007669"/>
    <property type="project" value="UniProtKB-SubCell"/>
</dbReference>
<keyword evidence="2 6" id="KW-0812">Transmembrane</keyword>
<evidence type="ECO:0000313" key="7">
    <source>
        <dbReference type="EMBL" id="KAL3329691.1"/>
    </source>
</evidence>
<dbReference type="Proteomes" id="UP001627284">
    <property type="component" value="Unassembled WGS sequence"/>
</dbReference>
<comment type="similarity">
    <text evidence="1 6">Belongs to the copper transporter (Ctr) (TC 1.A.56) family. SLC31A subfamily.</text>
</comment>
<dbReference type="PANTHER" id="PTHR12483">
    <property type="entry name" value="SOLUTE CARRIER FAMILY 31 COPPER TRANSPORTERS"/>
    <property type="match status" value="1"/>
</dbReference>
<keyword evidence="4 6" id="KW-1133">Transmembrane helix</keyword>
<keyword evidence="6" id="KW-0406">Ion transport</keyword>
<reference evidence="7 8" key="1">
    <citation type="submission" date="2024-05" db="EMBL/GenBank/DDBJ databases">
        <title>De novo assembly of an allotetraploid wild potato.</title>
        <authorList>
            <person name="Hosaka A.J."/>
        </authorList>
    </citation>
    <scope>NUCLEOTIDE SEQUENCE [LARGE SCALE GENOMIC DNA]</scope>
    <source>
        <tissue evidence="7">Young leaves</tissue>
    </source>
</reference>
<evidence type="ECO:0000256" key="4">
    <source>
        <dbReference type="ARBA" id="ARBA00022989"/>
    </source>
</evidence>
<sequence length="189" mass="21022">YQNLAYLQHVHTSSITHLTLQFGRKFKTETIQFAEMNDAVNMHGDMAPPAPASAVNNHHMMHMTFFWGENAEILFSGWPGYNNIGMYVFALFVVFLLAFFVEWLSHSNYIKESANHVATGLIQTALYGIRIGLAYLVMLSVMSFNGGIFLAAIAGHTLGFLVFGSRIFKKSPLTAYAKASDLPSMPCNC</sequence>
<comment type="caution">
    <text evidence="7">The sequence shown here is derived from an EMBL/GenBank/DDBJ whole genome shotgun (WGS) entry which is preliminary data.</text>
</comment>
<name>A0ABD2RFM7_9SOLN</name>
<dbReference type="PANTHER" id="PTHR12483:SF24">
    <property type="entry name" value="COPPER TRANSPORTER 2-RELATED"/>
    <property type="match status" value="1"/>
</dbReference>
<organism evidence="7 8">
    <name type="scientific">Solanum stoloniferum</name>
    <dbReference type="NCBI Taxonomy" id="62892"/>
    <lineage>
        <taxon>Eukaryota</taxon>
        <taxon>Viridiplantae</taxon>
        <taxon>Streptophyta</taxon>
        <taxon>Embryophyta</taxon>
        <taxon>Tracheophyta</taxon>
        <taxon>Spermatophyta</taxon>
        <taxon>Magnoliopsida</taxon>
        <taxon>eudicotyledons</taxon>
        <taxon>Gunneridae</taxon>
        <taxon>Pentapetalae</taxon>
        <taxon>asterids</taxon>
        <taxon>lamiids</taxon>
        <taxon>Solanales</taxon>
        <taxon>Solanaceae</taxon>
        <taxon>Solanoideae</taxon>
        <taxon>Solaneae</taxon>
        <taxon>Solanum</taxon>
    </lineage>
</organism>
<feature type="transmembrane region" description="Helical" evidence="6">
    <location>
        <begin position="117"/>
        <end position="138"/>
    </location>
</feature>
<evidence type="ECO:0000256" key="6">
    <source>
        <dbReference type="RuleBase" id="RU367022"/>
    </source>
</evidence>